<dbReference type="InterPro" id="IPR001373">
    <property type="entry name" value="Cullin_N"/>
</dbReference>
<evidence type="ECO:0000313" key="10">
    <source>
        <dbReference type="Proteomes" id="UP000759131"/>
    </source>
</evidence>
<keyword evidence="3" id="KW-1017">Isopeptide bond</keyword>
<dbReference type="InterPro" id="IPR059120">
    <property type="entry name" value="Cullin-like_AB"/>
</dbReference>
<dbReference type="FunFam" id="1.10.10.10:FF:000161">
    <property type="entry name" value="Cullin 1"/>
    <property type="match status" value="1"/>
</dbReference>
<reference evidence="9" key="1">
    <citation type="submission" date="2020-11" db="EMBL/GenBank/DDBJ databases">
        <authorList>
            <person name="Tran Van P."/>
        </authorList>
    </citation>
    <scope>NUCLEOTIDE SEQUENCE</scope>
</reference>
<evidence type="ECO:0000256" key="5">
    <source>
        <dbReference type="ARBA" id="ARBA00022843"/>
    </source>
</evidence>
<evidence type="ECO:0000256" key="3">
    <source>
        <dbReference type="ARBA" id="ARBA00022499"/>
    </source>
</evidence>
<dbReference type="FunFam" id="4.10.1030.10:FF:000001">
    <property type="entry name" value="Putative Cullin-1"/>
    <property type="match status" value="1"/>
</dbReference>
<dbReference type="GO" id="GO:0000209">
    <property type="term" value="P:protein polyubiquitination"/>
    <property type="evidence" value="ECO:0007669"/>
    <property type="project" value="UniProtKB-ARBA"/>
</dbReference>
<evidence type="ECO:0000256" key="6">
    <source>
        <dbReference type="PROSITE-ProRule" id="PRU00330"/>
    </source>
</evidence>
<dbReference type="AlphaFoldDB" id="A0A7R9L654"/>
<dbReference type="SMART" id="SM00884">
    <property type="entry name" value="Cullin_Nedd8"/>
    <property type="match status" value="1"/>
</dbReference>
<dbReference type="InterPro" id="IPR016157">
    <property type="entry name" value="Cullin_CS"/>
</dbReference>
<dbReference type="FunFam" id="3.30.230.130:FF:000003">
    <property type="entry name" value="Cullin 2"/>
    <property type="match status" value="1"/>
</dbReference>
<dbReference type="SUPFAM" id="SSF74788">
    <property type="entry name" value="Cullin repeat-like"/>
    <property type="match status" value="1"/>
</dbReference>
<dbReference type="GO" id="GO:0031625">
    <property type="term" value="F:ubiquitin protein ligase binding"/>
    <property type="evidence" value="ECO:0007669"/>
    <property type="project" value="InterPro"/>
</dbReference>
<evidence type="ECO:0000256" key="1">
    <source>
        <dbReference type="ARBA" id="ARBA00004906"/>
    </source>
</evidence>
<name>A0A7R9L654_9ACAR</name>
<dbReference type="Gene3D" id="4.10.1030.10">
    <property type="entry name" value="Ring Box Chain A, domain 5"/>
    <property type="match status" value="1"/>
</dbReference>
<accession>A0A7R9L654</accession>
<dbReference type="Pfam" id="PF26557">
    <property type="entry name" value="Cullin_AB"/>
    <property type="match status" value="1"/>
</dbReference>
<dbReference type="InterPro" id="IPR036317">
    <property type="entry name" value="Cullin_homology_sf"/>
</dbReference>
<dbReference type="EMBL" id="CAJPIZ010015118">
    <property type="protein sequence ID" value="CAG2115109.1"/>
    <property type="molecule type" value="Genomic_DNA"/>
</dbReference>
<keyword evidence="10" id="KW-1185">Reference proteome</keyword>
<dbReference type="FunFam" id="1.10.10.10:FF:000014">
    <property type="entry name" value="Cullin 1"/>
    <property type="match status" value="1"/>
</dbReference>
<dbReference type="FunFam" id="1.20.1310.10:FF:000007">
    <property type="entry name" value="Cullin 1"/>
    <property type="match status" value="1"/>
</dbReference>
<dbReference type="SMART" id="SM00182">
    <property type="entry name" value="CULLIN"/>
    <property type="match status" value="1"/>
</dbReference>
<dbReference type="GO" id="GO:0006511">
    <property type="term" value="P:ubiquitin-dependent protein catabolic process"/>
    <property type="evidence" value="ECO:0007669"/>
    <property type="project" value="InterPro"/>
</dbReference>
<dbReference type="PANTHER" id="PTHR11932">
    <property type="entry name" value="CULLIN"/>
    <property type="match status" value="1"/>
</dbReference>
<dbReference type="SUPFAM" id="SSF75632">
    <property type="entry name" value="Cullin homology domain"/>
    <property type="match status" value="1"/>
</dbReference>
<dbReference type="Gene3D" id="1.20.1310.10">
    <property type="entry name" value="Cullin Repeats"/>
    <property type="match status" value="2"/>
</dbReference>
<dbReference type="Pfam" id="PF10557">
    <property type="entry name" value="Cullin_Nedd8"/>
    <property type="match status" value="1"/>
</dbReference>
<evidence type="ECO:0000256" key="7">
    <source>
        <dbReference type="RuleBase" id="RU003829"/>
    </source>
</evidence>
<organism evidence="9">
    <name type="scientific">Medioppia subpectinata</name>
    <dbReference type="NCBI Taxonomy" id="1979941"/>
    <lineage>
        <taxon>Eukaryota</taxon>
        <taxon>Metazoa</taxon>
        <taxon>Ecdysozoa</taxon>
        <taxon>Arthropoda</taxon>
        <taxon>Chelicerata</taxon>
        <taxon>Arachnida</taxon>
        <taxon>Acari</taxon>
        <taxon>Acariformes</taxon>
        <taxon>Sarcoptiformes</taxon>
        <taxon>Oribatida</taxon>
        <taxon>Brachypylina</taxon>
        <taxon>Oppioidea</taxon>
        <taxon>Oppiidae</taxon>
        <taxon>Medioppia</taxon>
    </lineage>
</organism>
<dbReference type="GO" id="GO:0031461">
    <property type="term" value="C:cullin-RING ubiquitin ligase complex"/>
    <property type="evidence" value="ECO:0007669"/>
    <property type="project" value="InterPro"/>
</dbReference>
<dbReference type="Pfam" id="PF00888">
    <property type="entry name" value="Cullin"/>
    <property type="match status" value="1"/>
</dbReference>
<keyword evidence="4" id="KW-0833">Ubl conjugation pathway</keyword>
<feature type="domain" description="Cullin family profile" evidence="8">
    <location>
        <begin position="53"/>
        <end position="281"/>
    </location>
</feature>
<evidence type="ECO:0000256" key="4">
    <source>
        <dbReference type="ARBA" id="ARBA00022786"/>
    </source>
</evidence>
<dbReference type="InterPro" id="IPR045093">
    <property type="entry name" value="Cullin"/>
</dbReference>
<dbReference type="InterPro" id="IPR016158">
    <property type="entry name" value="Cullin_homology"/>
</dbReference>
<comment type="similarity">
    <text evidence="2 6 7">Belongs to the cullin family.</text>
</comment>
<dbReference type="InterPro" id="IPR036390">
    <property type="entry name" value="WH_DNA-bd_sf"/>
</dbReference>
<dbReference type="SUPFAM" id="SSF46785">
    <property type="entry name" value="Winged helix' DNA-binding domain"/>
    <property type="match status" value="1"/>
</dbReference>
<dbReference type="InterPro" id="IPR019559">
    <property type="entry name" value="Cullin_neddylation_domain"/>
</dbReference>
<feature type="non-terminal residue" evidence="9">
    <location>
        <position position="1"/>
    </location>
</feature>
<proteinExistence type="inferred from homology"/>
<sequence length="414" mass="47634">IYVTTTLEVHKKYNALVVDAFNNDAGFVAALDKACGKFINNNSITRLANSSSKSPELLAKYCDLLLKKTSKIPEETELEETLNQVMIAFKYIEDKDVFQKFYSKMLAKRLVQHMSASDDAEASMISKLKQACGFEYTSKLQRMFQDIGVSKDLNEQFKTHLINSNEPLDLDFSIQVLSSGSWPFQQSFTFALPQELERSVQRFTTFYSGQHSGRKLHWLYSMSKGEITTNCFKNKYTLQASTFQMAVLLQYNNSDQFTVQQLFESTQIKMDMLVQVIQILLKVKLLVCEDNDVADDDADNLSPQTVISLFVGYKNKKLRVNINVPMKAELKLEQEKTHKHIEEDRKLVIQAAIVRIMKMRKKLKHQQLLVEVFNQLSSRFKPSVPVIKKCIDILIEKEYLERADGAKDTYNYLA</sequence>
<dbReference type="OrthoDB" id="6420974at2759"/>
<evidence type="ECO:0000259" key="8">
    <source>
        <dbReference type="PROSITE" id="PS50069"/>
    </source>
</evidence>
<dbReference type="PROSITE" id="PS01256">
    <property type="entry name" value="CULLIN_1"/>
    <property type="match status" value="1"/>
</dbReference>
<keyword evidence="5" id="KW-0832">Ubl conjugation</keyword>
<dbReference type="PROSITE" id="PS50069">
    <property type="entry name" value="CULLIN_2"/>
    <property type="match status" value="1"/>
</dbReference>
<evidence type="ECO:0000313" key="9">
    <source>
        <dbReference type="EMBL" id="CAD7634679.1"/>
    </source>
</evidence>
<protein>
    <recommendedName>
        <fullName evidence="8">Cullin family profile domain-containing protein</fullName>
    </recommendedName>
</protein>
<evidence type="ECO:0000256" key="2">
    <source>
        <dbReference type="ARBA" id="ARBA00006019"/>
    </source>
</evidence>
<dbReference type="InterPro" id="IPR016159">
    <property type="entry name" value="Cullin_repeat-like_dom_sf"/>
</dbReference>
<dbReference type="EMBL" id="OC869693">
    <property type="protein sequence ID" value="CAD7634679.1"/>
    <property type="molecule type" value="Genomic_DNA"/>
</dbReference>
<dbReference type="Gene3D" id="1.10.10.10">
    <property type="entry name" value="Winged helix-like DNA-binding domain superfamily/Winged helix DNA-binding domain"/>
    <property type="match status" value="2"/>
</dbReference>
<dbReference type="Proteomes" id="UP000759131">
    <property type="component" value="Unassembled WGS sequence"/>
</dbReference>
<gene>
    <name evidence="9" type="ORF">OSB1V03_LOCUS15075</name>
</gene>
<comment type="pathway">
    <text evidence="1">Protein modification; protein ubiquitination.</text>
</comment>
<dbReference type="InterPro" id="IPR036388">
    <property type="entry name" value="WH-like_DNA-bd_sf"/>
</dbReference>